<evidence type="ECO:0000256" key="26">
    <source>
        <dbReference type="PROSITE-ProRule" id="PRU00723"/>
    </source>
</evidence>
<evidence type="ECO:0000256" key="10">
    <source>
        <dbReference type="ARBA" id="ARBA00022723"/>
    </source>
</evidence>
<sequence length="359" mass="40799">MSSDEQSDKECPLCMEAFDEDINFFPCNCQYQICRFCWHRLKTDDTGLVILPSCRQPFPDDPVNFQPLSSEQIKKIKTGKKKQKSQQQQKTKLSECRKYLSAYRVLQKNLVYVVGLSQRMADADLLRKADFFGKFGKISKIAVGTVPNNANSFQSTSYTAYVTYVKTDDALRAIQTVNNLPVDGRLLKASLGTTKYCSSFLKGQHCSKQECMYLHHVANDQLSFTKEDMHLGKHIECERKLHEQMNTTRSQSHMVVKSVNSAIPSKNCRSQIESTHVSAGELRRDQIKKLLPRVLYDFAQHPGLMPNGQKNLKGTAVPLPERFDFFLDLYDDPGFDPHSESSKALAELVQEEEKTSSTS</sequence>
<dbReference type="Pfam" id="PF14570">
    <property type="entry name" value="zf-RING_4"/>
    <property type="match status" value="1"/>
</dbReference>
<evidence type="ECO:0000313" key="31">
    <source>
        <dbReference type="WBParaSite" id="jg4472.1"/>
    </source>
</evidence>
<comment type="catalytic activity">
    <reaction evidence="1">
        <text>S-ubiquitinyl-[E2 ubiquitin-conjugating enzyme]-L-cysteine + [acceptor protein]-L-lysine = [E2 ubiquitin-conjugating enzyme]-L-cysteine + N(6)-ubiquitinyl-[acceptor protein]-L-lysine.</text>
        <dbReference type="EC" id="2.3.2.27"/>
    </reaction>
</comment>
<evidence type="ECO:0000256" key="25">
    <source>
        <dbReference type="PROSITE-ProRule" id="PRU00176"/>
    </source>
</evidence>
<dbReference type="SUPFAM" id="SSF54928">
    <property type="entry name" value="RNA-binding domain, RBD"/>
    <property type="match status" value="1"/>
</dbReference>
<dbReference type="GO" id="GO:0005829">
    <property type="term" value="C:cytosol"/>
    <property type="evidence" value="ECO:0007669"/>
    <property type="project" value="UniProtKB-ARBA"/>
</dbReference>
<evidence type="ECO:0000256" key="6">
    <source>
        <dbReference type="ARBA" id="ARBA00022481"/>
    </source>
</evidence>
<organism evidence="30 31">
    <name type="scientific">Ditylenchus dipsaci</name>
    <dbReference type="NCBI Taxonomy" id="166011"/>
    <lineage>
        <taxon>Eukaryota</taxon>
        <taxon>Metazoa</taxon>
        <taxon>Ecdysozoa</taxon>
        <taxon>Nematoda</taxon>
        <taxon>Chromadorea</taxon>
        <taxon>Rhabditida</taxon>
        <taxon>Tylenchina</taxon>
        <taxon>Tylenchomorpha</taxon>
        <taxon>Sphaerularioidea</taxon>
        <taxon>Anguinidae</taxon>
        <taxon>Anguininae</taxon>
        <taxon>Ditylenchus</taxon>
    </lineage>
</organism>
<dbReference type="EC" id="2.3.2.27" evidence="5"/>
<dbReference type="GO" id="GO:0008270">
    <property type="term" value="F:zinc ion binding"/>
    <property type="evidence" value="ECO:0007669"/>
    <property type="project" value="UniProtKB-KW"/>
</dbReference>
<dbReference type="AlphaFoldDB" id="A0A915EB45"/>
<evidence type="ECO:0000256" key="13">
    <source>
        <dbReference type="ARBA" id="ARBA00022833"/>
    </source>
</evidence>
<feature type="zinc finger region" description="C3H1-type" evidence="26">
    <location>
        <begin position="191"/>
        <end position="218"/>
    </location>
</feature>
<evidence type="ECO:0000256" key="14">
    <source>
        <dbReference type="ARBA" id="ARBA00022843"/>
    </source>
</evidence>
<dbReference type="GO" id="GO:0016567">
    <property type="term" value="P:protein ubiquitination"/>
    <property type="evidence" value="ECO:0007669"/>
    <property type="project" value="TreeGrafter"/>
</dbReference>
<protein>
    <recommendedName>
        <fullName evidence="20">CCR4-NOT transcription complex subunit 4</fullName>
        <ecNumber evidence="5">2.3.2.27</ecNumber>
    </recommendedName>
    <alternativeName>
        <fullName evidence="23">CCR4-associated factor 4</fullName>
    </alternativeName>
    <alternativeName>
        <fullName evidence="24">E3 ubiquitin-protein ligase CNOT4</fullName>
    </alternativeName>
    <alternativeName>
        <fullName evidence="21">Potential transcriptional repressor NOT4Hp</fullName>
    </alternativeName>
    <alternativeName>
        <fullName evidence="22">RING-type E3 ubiquitin transferase CNOT4</fullName>
    </alternativeName>
</protein>
<evidence type="ECO:0000256" key="4">
    <source>
        <dbReference type="ARBA" id="ARBA00004906"/>
    </source>
</evidence>
<evidence type="ECO:0000256" key="1">
    <source>
        <dbReference type="ARBA" id="ARBA00000900"/>
    </source>
</evidence>
<keyword evidence="30" id="KW-1185">Reference proteome</keyword>
<keyword evidence="11 26" id="KW-0863">Zinc-finger</keyword>
<dbReference type="InterPro" id="IPR034261">
    <property type="entry name" value="CNOT4_RRM"/>
</dbReference>
<dbReference type="Pfam" id="PF00076">
    <property type="entry name" value="RRM_1"/>
    <property type="match status" value="1"/>
</dbReference>
<comment type="subunit">
    <text evidence="19">Interacts with CNOT1 via its C-terminus but does not stably associate with the CCR4-NOT complex. Interacts (via RING domain) with UBE2D2. Interacts with ABCE1, PINK1 and PELO.</text>
</comment>
<evidence type="ECO:0000256" key="7">
    <source>
        <dbReference type="ARBA" id="ARBA00022490"/>
    </source>
</evidence>
<evidence type="ECO:0000256" key="3">
    <source>
        <dbReference type="ARBA" id="ARBA00004496"/>
    </source>
</evidence>
<evidence type="ECO:0000256" key="15">
    <source>
        <dbReference type="ARBA" id="ARBA00022884"/>
    </source>
</evidence>
<dbReference type="CDD" id="cd16618">
    <property type="entry name" value="mRING-HC-C4C4_CNOT4"/>
    <property type="match status" value="1"/>
</dbReference>
<evidence type="ECO:0000256" key="20">
    <source>
        <dbReference type="ARBA" id="ARBA00071435"/>
    </source>
</evidence>
<evidence type="ECO:0000256" key="2">
    <source>
        <dbReference type="ARBA" id="ARBA00004123"/>
    </source>
</evidence>
<keyword evidence="14" id="KW-0832">Ubl conjugation</keyword>
<reference evidence="31" key="1">
    <citation type="submission" date="2022-11" db="UniProtKB">
        <authorList>
            <consortium name="WormBaseParasite"/>
        </authorList>
    </citation>
    <scope>IDENTIFICATION</scope>
</reference>
<feature type="domain" description="C3H1-type" evidence="29">
    <location>
        <begin position="191"/>
        <end position="218"/>
    </location>
</feature>
<keyword evidence="17" id="KW-0539">Nucleus</keyword>
<dbReference type="InterPro" id="IPR012677">
    <property type="entry name" value="Nucleotide-bd_a/b_plait_sf"/>
</dbReference>
<accession>A0A915EB45</accession>
<evidence type="ECO:0000256" key="21">
    <source>
        <dbReference type="ARBA" id="ARBA00075062"/>
    </source>
</evidence>
<keyword evidence="8" id="KW-0597">Phosphoprotein</keyword>
<dbReference type="InterPro" id="IPR003954">
    <property type="entry name" value="RRM_euk-type"/>
</dbReference>
<dbReference type="Gene3D" id="3.30.70.330">
    <property type="match status" value="1"/>
</dbReference>
<evidence type="ECO:0000256" key="11">
    <source>
        <dbReference type="ARBA" id="ARBA00022771"/>
    </source>
</evidence>
<evidence type="ECO:0000256" key="9">
    <source>
        <dbReference type="ARBA" id="ARBA00022679"/>
    </source>
</evidence>
<dbReference type="Gene3D" id="3.30.40.10">
    <property type="entry name" value="Zinc/RING finger domain, C3HC4 (zinc finger)"/>
    <property type="match status" value="1"/>
</dbReference>
<evidence type="ECO:0000259" key="28">
    <source>
        <dbReference type="PROSITE" id="PS50102"/>
    </source>
</evidence>
<keyword evidence="6" id="KW-0488">Methylation</keyword>
<evidence type="ECO:0000313" key="30">
    <source>
        <dbReference type="Proteomes" id="UP000887574"/>
    </source>
</evidence>
<dbReference type="PROSITE" id="PS50102">
    <property type="entry name" value="RRM"/>
    <property type="match status" value="1"/>
</dbReference>
<comment type="function">
    <text evidence="18">Has E3 ubiquitin ligase activity, promoting ubiquitination and degradation of target proteins. Involved in activation of the JAK/STAT pathway. Catalyzes ubiquitination of methylated RBM15. Plays a role in quality control of translation of mitochondrial outer membrane-localized mRNA. As part of the PINK1-regulated signaling, upon mitochondria damage, ubiquitinates ABCE1 and thereby recruits autophagy receptors to the mitochondrial outer membrane to initiate mitophagy.</text>
</comment>
<evidence type="ECO:0000256" key="22">
    <source>
        <dbReference type="ARBA" id="ARBA00077837"/>
    </source>
</evidence>
<comment type="subcellular location">
    <subcellularLocation>
        <location evidence="3">Cytoplasm</location>
    </subcellularLocation>
    <subcellularLocation>
        <location evidence="2">Nucleus</location>
    </subcellularLocation>
</comment>
<dbReference type="GO" id="GO:0005634">
    <property type="term" value="C:nucleus"/>
    <property type="evidence" value="ECO:0007669"/>
    <property type="project" value="UniProtKB-SubCell"/>
</dbReference>
<feature type="domain" description="RRM" evidence="28">
    <location>
        <begin position="109"/>
        <end position="194"/>
    </location>
</feature>
<comment type="pathway">
    <text evidence="4">Protein modification; protein ubiquitination.</text>
</comment>
<evidence type="ECO:0000259" key="29">
    <source>
        <dbReference type="PROSITE" id="PS50103"/>
    </source>
</evidence>
<evidence type="ECO:0000256" key="16">
    <source>
        <dbReference type="ARBA" id="ARBA00023054"/>
    </source>
</evidence>
<keyword evidence="10 26" id="KW-0479">Metal-binding</keyword>
<dbReference type="GO" id="GO:0061630">
    <property type="term" value="F:ubiquitin protein ligase activity"/>
    <property type="evidence" value="ECO:0007669"/>
    <property type="project" value="UniProtKB-EC"/>
</dbReference>
<dbReference type="InterPro" id="IPR013083">
    <property type="entry name" value="Znf_RING/FYVE/PHD"/>
</dbReference>
<proteinExistence type="predicted"/>
<dbReference type="PANTHER" id="PTHR12603:SF0">
    <property type="entry name" value="CCR4-NOT TRANSCRIPTION COMPLEX SUBUNIT 4"/>
    <property type="match status" value="1"/>
</dbReference>
<dbReference type="InterPro" id="IPR035979">
    <property type="entry name" value="RBD_domain_sf"/>
</dbReference>
<feature type="region of interest" description="Disordered" evidence="27">
    <location>
        <begin position="338"/>
        <end position="359"/>
    </location>
</feature>
<evidence type="ECO:0000256" key="5">
    <source>
        <dbReference type="ARBA" id="ARBA00012483"/>
    </source>
</evidence>
<dbReference type="CDD" id="cd12438">
    <property type="entry name" value="RRM_CNOT4"/>
    <property type="match status" value="1"/>
</dbReference>
<keyword evidence="12" id="KW-0833">Ubl conjugation pathway</keyword>
<dbReference type="GO" id="GO:0003723">
    <property type="term" value="F:RNA binding"/>
    <property type="evidence" value="ECO:0007669"/>
    <property type="project" value="UniProtKB-UniRule"/>
</dbReference>
<dbReference type="Proteomes" id="UP000887574">
    <property type="component" value="Unplaced"/>
</dbReference>
<dbReference type="SMART" id="SM00361">
    <property type="entry name" value="RRM_1"/>
    <property type="match status" value="1"/>
</dbReference>
<dbReference type="InterPro" id="IPR039515">
    <property type="entry name" value="NOT4_mRING-HC-C4C4"/>
</dbReference>
<dbReference type="InterPro" id="IPR000571">
    <property type="entry name" value="Znf_CCCH"/>
</dbReference>
<keyword evidence="13 26" id="KW-0862">Zinc</keyword>
<dbReference type="GO" id="GO:0030014">
    <property type="term" value="C:CCR4-NOT complex"/>
    <property type="evidence" value="ECO:0007669"/>
    <property type="project" value="InterPro"/>
</dbReference>
<evidence type="ECO:0000256" key="17">
    <source>
        <dbReference type="ARBA" id="ARBA00023242"/>
    </source>
</evidence>
<keyword evidence="15 25" id="KW-0694">RNA-binding</keyword>
<evidence type="ECO:0000256" key="8">
    <source>
        <dbReference type="ARBA" id="ARBA00022553"/>
    </source>
</evidence>
<evidence type="ECO:0000256" key="19">
    <source>
        <dbReference type="ARBA" id="ARBA00062432"/>
    </source>
</evidence>
<evidence type="ECO:0000256" key="18">
    <source>
        <dbReference type="ARBA" id="ARBA00057081"/>
    </source>
</evidence>
<keyword evidence="9" id="KW-0808">Transferase</keyword>
<evidence type="ECO:0000256" key="27">
    <source>
        <dbReference type="SAM" id="MobiDB-lite"/>
    </source>
</evidence>
<keyword evidence="7" id="KW-0963">Cytoplasm</keyword>
<dbReference type="FunFam" id="3.30.40.10:FF:000006">
    <property type="entry name" value="CCR4-NOT transcription complex subunit 4"/>
    <property type="match status" value="1"/>
</dbReference>
<name>A0A915EB45_9BILA</name>
<evidence type="ECO:0000256" key="12">
    <source>
        <dbReference type="ARBA" id="ARBA00022786"/>
    </source>
</evidence>
<dbReference type="InterPro" id="IPR039780">
    <property type="entry name" value="Mot2"/>
</dbReference>
<dbReference type="PROSITE" id="PS50103">
    <property type="entry name" value="ZF_C3H1"/>
    <property type="match status" value="1"/>
</dbReference>
<dbReference type="FunFam" id="3.30.70.330:FF:000044">
    <property type="entry name" value="Putative ccr4-not transcription complex subunit 4"/>
    <property type="match status" value="1"/>
</dbReference>
<evidence type="ECO:0000256" key="24">
    <source>
        <dbReference type="ARBA" id="ARBA00083942"/>
    </source>
</evidence>
<dbReference type="PANTHER" id="PTHR12603">
    <property type="entry name" value="CCR4-NOT TRANSCRIPTION COMPLEX RELATED"/>
    <property type="match status" value="1"/>
</dbReference>
<evidence type="ECO:0000256" key="23">
    <source>
        <dbReference type="ARBA" id="ARBA00083547"/>
    </source>
</evidence>
<dbReference type="SUPFAM" id="SSF57850">
    <property type="entry name" value="RING/U-box"/>
    <property type="match status" value="1"/>
</dbReference>
<keyword evidence="16" id="KW-0175">Coiled coil</keyword>
<dbReference type="WBParaSite" id="jg4472.1">
    <property type="protein sequence ID" value="jg4472.1"/>
    <property type="gene ID" value="jg4472"/>
</dbReference>
<dbReference type="InterPro" id="IPR000504">
    <property type="entry name" value="RRM_dom"/>
</dbReference>